<comment type="caution">
    <text evidence="2">The sequence shown here is derived from an EMBL/GenBank/DDBJ whole genome shotgun (WGS) entry which is preliminary data.</text>
</comment>
<dbReference type="Proteomes" id="UP000567293">
    <property type="component" value="Unassembled WGS sequence"/>
</dbReference>
<evidence type="ECO:0000256" key="1">
    <source>
        <dbReference type="SAM" id="MobiDB-lite"/>
    </source>
</evidence>
<feature type="region of interest" description="Disordered" evidence="1">
    <location>
        <begin position="118"/>
        <end position="141"/>
    </location>
</feature>
<dbReference type="Pfam" id="PF08811">
    <property type="entry name" value="DUF1800"/>
    <property type="match status" value="1"/>
</dbReference>
<name>A0A7V8NME2_9BACT</name>
<evidence type="ECO:0000313" key="3">
    <source>
        <dbReference type="Proteomes" id="UP000567293"/>
    </source>
</evidence>
<protein>
    <submittedName>
        <fullName evidence="2">DUF1800 domain-containing protein</fullName>
    </submittedName>
</protein>
<keyword evidence="3" id="KW-1185">Reference proteome</keyword>
<reference evidence="2" key="1">
    <citation type="submission" date="2020-06" db="EMBL/GenBank/DDBJ databases">
        <title>Legume-microbial interactions unlock mineral nutrients during tropical forest succession.</title>
        <authorList>
            <person name="Epihov D.Z."/>
        </authorList>
    </citation>
    <scope>NUCLEOTIDE SEQUENCE [LARGE SCALE GENOMIC DNA]</scope>
    <source>
        <strain evidence="2">Pan2503</strain>
    </source>
</reference>
<accession>A0A7V8NME2</accession>
<dbReference type="EMBL" id="JACDQQ010000183">
    <property type="protein sequence ID" value="MBA0083710.1"/>
    <property type="molecule type" value="Genomic_DNA"/>
</dbReference>
<organism evidence="2 3">
    <name type="scientific">Candidatus Acidiferrum panamense</name>
    <dbReference type="NCBI Taxonomy" id="2741543"/>
    <lineage>
        <taxon>Bacteria</taxon>
        <taxon>Pseudomonadati</taxon>
        <taxon>Acidobacteriota</taxon>
        <taxon>Terriglobia</taxon>
        <taxon>Candidatus Acidiferrales</taxon>
        <taxon>Candidatus Acidiferrum</taxon>
    </lineage>
</organism>
<proteinExistence type="predicted"/>
<dbReference type="InterPro" id="IPR014917">
    <property type="entry name" value="DUF1800"/>
</dbReference>
<dbReference type="AlphaFoldDB" id="A0A7V8NME2"/>
<sequence>MPRAVADDSKRPARVVAELAMAKVTRAIYSERQLQQVLDDFWFNHFNVFAGKGEDRYYLTSYERDVIQPHALGKFKDLVTDTAKSPAMLFYLDNFLSADPRAAERQAMERAMRQQGRYGSFGRRWPPRPPASPQRGAKKNERGLNENYGRELMELHTLGVDGGYTQKDVTEVARSFTGWTIDKPRVYADFKFDDRLHDPDPKIVLGKKIHAGGMKDGEQVIDLLAHHPSTAKFISTKLARRFVSDNPPPALVNRMAETFQSSGGDIRAVMKTMIWSPEFWSREAYRAKIKTPFELVVSAARALGADVDTPLPLVQWVGRIGEPLYQCQPPTGYSDKAETWVNTGALLNRLNFSLALSGNKMRGARSDVASLLGVDSSSGPKTGLDRAVQVFLGGQAAPATVETLEKQLDSPQVLQAKLDDPHKQVDLGVIAGLVLGAPEFQRR</sequence>
<evidence type="ECO:0000313" key="2">
    <source>
        <dbReference type="EMBL" id="MBA0083710.1"/>
    </source>
</evidence>
<gene>
    <name evidence="2" type="ORF">HRJ53_01820</name>
</gene>